<feature type="transmembrane region" description="Helical" evidence="2">
    <location>
        <begin position="299"/>
        <end position="322"/>
    </location>
</feature>
<sequence length="2021" mass="221720">MSEYDESIDFSRSDTQEDEASLSIVRHGRFDAAKLGLKKTMNSLFLLLYMLTKQNKILGKTMVFLMALDFLQLISFGLSFQFSFTSPLLTALQFSLQFVRIPIHLFPTAVNYSLVFVSLIAVYAVIILMLLAMYRLSANEQQFPDRLLFILRLSATVFITGLFVPVLSILIRVPFQSVIETFNLYADSPSEAQTYLFLTVVVVLASVATVIPFSLLCFSASVAFYSYDFQAKFDFLARPHIRMDFILLGLKSLLTLSFAVASDFKFVLCGVCLAVFGTCWLTVLILAPYYRPEMNFLRIAMMSTIVGVSVANSALFCLHYWADDYLSAYVFHLLEPLGFTLIVVIHVIFGLVCMKIRYMIVRPPKGSIEKQIKRIEKSHSAFWATTLCYGALDPHFEYKSSIKRALTGTSGKKGRSPSVLRTSRERRPSQSRRDSVRSRSHSRSNSLPGEASSSHEWADDRIEMINPTPYGMGRHDADTSMYSTDTTDDPVLFTPMPQPRTNAVSVGFAEHASHTIGSPKTMPSPLDKVTGPRLSPSPGRRKSVAPVETTVKKLIAQNENTIRRSQPRGDDRASHDKQTKRWSLTYKYNIQGASQCFEAARARHERSSWVLTQYCNFVFLIGNQHMAYFVLNKLSNRRPIMDLAYTIYRLHHEHEQLQGTGLGAMGQGGDQASAIRYIQFQKTMRLAQRFQHEAGELLLSFWQSLLHDYDVYQTHTISQKLHETFTGAQTQYTSMMRRFTNVPDLLRGYAWFIETLLYDSATAKQLIDQAAGLEQKGKEGDGSSRGGDMLNTYDDEYSMYSETESQYSAMAPFPLGAIQEEGAIASAATESTDADTESDATQRTETVSVHDDDDELSGHDDIADEFVSETSLQMRRMLRNASFSPRKSPRRHHTPSPGRSHQLTSDSYDPSIRSRSDSHSLPPAAQSGFDMLERAQTDDRLGDDVSEFGAPAGFIIPMAHVTSTPQTAALPPKIPTSSESRREMSKIPSSSPRWLEDVTPREDDFVLGLNTGNTSTSMMGAPPGRVRGKHHSAGSLQSSSTRVGDPELQFESSSHSLINSTSNSSPRIGLNLPLKSMTGRAKALVITPRSARNKSSRDKEGEGKQHKGRREQESTTSLNTPKTPGTQRSARKSTRQLTKRTPNDGNNSTDSPVNTAPNSGRGMGSKKNSSDKRLTDRHVQIEDDTVEEEEFQDEYAPTELLIGLNGVASKGKIGDSKAKTSDLRSFFDGAAGSEHDDDIDDELDQAKRMGGLHTIRAFLFATLPLAAVFVVAVLAPFIVSILLISWTSNVGTAVAGYQLVSSVSSYTAGLTQRSLTVAATADMQAAKAAGFGGADLDLGLYASALASLSTADQSDYLRAYGLAVSHSMLKSAVCLRDSWAHISQTAMADVDDEALTGILSGLTGAELGLLGVSSSDLPTLSTPCQFSSCTAYSFPDVRSGVATSFTTALTAAATDASKLSNLESSLQVSGLYTVFGPDIKSILNSDEALTAKLWVESTSSFSPTGTSLVSLYSTVTTHQTNMAAVLGRLHYPTLSAATQTALATIAPADTSAIGLDDVAMHAMNRFLEANAVADPVSGIRSLVRERVQALYLSYLSFILLCVVAFVLSASAFFGMIVVLILFNGRIISRQRRLVRNLKSLPKTVLQAIIIATARHLGLDEKLTEGAGGDGQSEDESTHPPGQVVSHPNRWTVSTAKSLADRKPPILSKRPVVVSDPGQKRVYTYLRYTAFTLAVFALAFIPLFMSMVVMLAPLQSLLVASSMVYSVTASIHRTVALAEQMSSAMVAETLRSSWTEAALTAGGYTSLAALAAKWNSGQLDLDSIKSTLRSESRDLALVWENLVHGGIYDFDVTSWGDLDGYWLPVRLWPGMLMFSSSQLLVDSNKCLLGESSCSLGLSLDDTVSAFVERGTLLSFASSLSQMGDESVDRLRTLALVLSPRVLELHEAVDSMFSNWFVASIGTVICSFVLTLVTIGLTIVISVQLLRRSQARESLKVQILIRSIPRQFLRWSLELRQVVDITQ</sequence>
<dbReference type="InterPro" id="IPR057352">
    <property type="entry name" value="TPR_TmcB/C"/>
</dbReference>
<keyword evidence="2" id="KW-0472">Membrane</keyword>
<dbReference type="EMBL" id="JAHDYR010000038">
    <property type="protein sequence ID" value="KAG9392194.1"/>
    <property type="molecule type" value="Genomic_DNA"/>
</dbReference>
<feature type="transmembrane region" description="Helical" evidence="2">
    <location>
        <begin position="1257"/>
        <end position="1286"/>
    </location>
</feature>
<feature type="transmembrane region" description="Helical" evidence="2">
    <location>
        <begin position="195"/>
        <end position="225"/>
    </location>
</feature>
<organism evidence="4 5">
    <name type="scientific">Carpediemonas membranifera</name>
    <dbReference type="NCBI Taxonomy" id="201153"/>
    <lineage>
        <taxon>Eukaryota</taxon>
        <taxon>Metamonada</taxon>
        <taxon>Carpediemonas-like organisms</taxon>
        <taxon>Carpediemonas</taxon>
    </lineage>
</organism>
<evidence type="ECO:0000313" key="4">
    <source>
        <dbReference type="EMBL" id="KAG9392194.1"/>
    </source>
</evidence>
<feature type="compositionally biased region" description="Basic and acidic residues" evidence="1">
    <location>
        <begin position="567"/>
        <end position="578"/>
    </location>
</feature>
<feature type="region of interest" description="Disordered" evidence="1">
    <location>
        <begin position="1664"/>
        <end position="1686"/>
    </location>
</feature>
<feature type="compositionally biased region" description="Polar residues" evidence="1">
    <location>
        <begin position="1139"/>
        <end position="1158"/>
    </location>
</feature>
<feature type="compositionally biased region" description="Polar residues" evidence="1">
    <location>
        <begin position="897"/>
        <end position="908"/>
    </location>
</feature>
<proteinExistence type="predicted"/>
<gene>
    <name evidence="4" type="ORF">J8273_5176</name>
</gene>
<feature type="compositionally biased region" description="Basic and acidic residues" evidence="1">
    <location>
        <begin position="1168"/>
        <end position="1181"/>
    </location>
</feature>
<reference evidence="4" key="1">
    <citation type="submission" date="2021-05" db="EMBL/GenBank/DDBJ databases">
        <title>A free-living protist that lacks canonical eukaryotic 1 DNA replication and segregation systems.</title>
        <authorList>
            <person name="Salas-Leiva D.E."/>
            <person name="Tromer E.C."/>
            <person name="Curtis B.A."/>
            <person name="Jerlstrom-Hultqvist J."/>
            <person name="Kolisko M."/>
            <person name="Yi Z."/>
            <person name="Salas-Leiva J.S."/>
            <person name="Gallot-Lavallee L."/>
            <person name="Kops G.J.P.L."/>
            <person name="Archibald J.M."/>
            <person name="Simpson A.G.B."/>
            <person name="Roger A.J."/>
        </authorList>
    </citation>
    <scope>NUCLEOTIDE SEQUENCE</scope>
    <source>
        <strain evidence="4">BICM</strain>
    </source>
</reference>
<feature type="compositionally biased region" description="Low complexity" evidence="1">
    <location>
        <begin position="1052"/>
        <end position="1065"/>
    </location>
</feature>
<feature type="region of interest" description="Disordered" evidence="1">
    <location>
        <begin position="407"/>
        <end position="459"/>
    </location>
</feature>
<keyword evidence="2" id="KW-0812">Transmembrane</keyword>
<feature type="transmembrane region" description="Helical" evidence="2">
    <location>
        <begin position="114"/>
        <end position="137"/>
    </location>
</feature>
<feature type="compositionally biased region" description="Basic and acidic residues" evidence="1">
    <location>
        <begin position="1095"/>
        <end position="1113"/>
    </location>
</feature>
<feature type="compositionally biased region" description="Polar residues" evidence="1">
    <location>
        <begin position="1114"/>
        <end position="1128"/>
    </location>
</feature>
<feature type="region of interest" description="Disordered" evidence="1">
    <location>
        <begin position="965"/>
        <end position="996"/>
    </location>
</feature>
<feature type="region of interest" description="Disordered" evidence="1">
    <location>
        <begin position="827"/>
        <end position="860"/>
    </location>
</feature>
<dbReference type="PANTHER" id="PTHR31600">
    <property type="entry name" value="TINY MACROCYSTS PROTEIN B-RELATED"/>
    <property type="match status" value="1"/>
</dbReference>
<feature type="transmembrane region" description="Helical" evidence="2">
    <location>
        <begin position="149"/>
        <end position="175"/>
    </location>
</feature>
<dbReference type="InterPro" id="IPR052994">
    <property type="entry name" value="Tiny_macrocysts_regulators"/>
</dbReference>
<dbReference type="Pfam" id="PF25474">
    <property type="entry name" value="TPR_TmcB"/>
    <property type="match status" value="1"/>
</dbReference>
<feature type="domain" description="TmcB/TmcC TPR repeats" evidence="3">
    <location>
        <begin position="667"/>
        <end position="776"/>
    </location>
</feature>
<dbReference type="Proteomes" id="UP000717585">
    <property type="component" value="Unassembled WGS sequence"/>
</dbReference>
<evidence type="ECO:0000313" key="5">
    <source>
        <dbReference type="Proteomes" id="UP000717585"/>
    </source>
</evidence>
<feature type="compositionally biased region" description="Basic and acidic residues" evidence="1">
    <location>
        <begin position="422"/>
        <end position="437"/>
    </location>
</feature>
<feature type="region of interest" description="Disordered" evidence="1">
    <location>
        <begin position="880"/>
        <end position="925"/>
    </location>
</feature>
<feature type="transmembrane region" description="Helical" evidence="2">
    <location>
        <begin position="1954"/>
        <end position="1984"/>
    </location>
</feature>
<feature type="transmembrane region" description="Helical" evidence="2">
    <location>
        <begin position="245"/>
        <end position="261"/>
    </location>
</feature>
<evidence type="ECO:0000256" key="2">
    <source>
        <dbReference type="SAM" id="Phobius"/>
    </source>
</evidence>
<evidence type="ECO:0000259" key="3">
    <source>
        <dbReference type="Pfam" id="PF25474"/>
    </source>
</evidence>
<name>A0A8J6B1C9_9EUKA</name>
<accession>A0A8J6B1C9</accession>
<feature type="transmembrane region" description="Helical" evidence="2">
    <location>
        <begin position="267"/>
        <end position="287"/>
    </location>
</feature>
<feature type="compositionally biased region" description="Basic residues" evidence="1">
    <location>
        <begin position="1129"/>
        <end position="1138"/>
    </location>
</feature>
<protein>
    <submittedName>
        <fullName evidence="4">HAT repeat-containing protein</fullName>
    </submittedName>
</protein>
<evidence type="ECO:0000256" key="1">
    <source>
        <dbReference type="SAM" id="MobiDB-lite"/>
    </source>
</evidence>
<dbReference type="PANTHER" id="PTHR31600:SF2">
    <property type="entry name" value="GAMETE ENRICHED GENE 10 PROTEIN-RELATED"/>
    <property type="match status" value="1"/>
</dbReference>
<feature type="compositionally biased region" description="Acidic residues" evidence="1">
    <location>
        <begin position="1182"/>
        <end position="1192"/>
    </location>
</feature>
<keyword evidence="2" id="KW-1133">Transmembrane helix</keyword>
<feature type="region of interest" description="Disordered" evidence="1">
    <location>
        <begin position="1010"/>
        <end position="1192"/>
    </location>
</feature>
<feature type="transmembrane region" description="Helical" evidence="2">
    <location>
        <begin position="328"/>
        <end position="352"/>
    </location>
</feature>
<feature type="transmembrane region" description="Helical" evidence="2">
    <location>
        <begin position="1591"/>
        <end position="1622"/>
    </location>
</feature>
<feature type="region of interest" description="Disordered" evidence="1">
    <location>
        <begin position="514"/>
        <end position="578"/>
    </location>
</feature>
<keyword evidence="5" id="KW-1185">Reference proteome</keyword>
<feature type="transmembrane region" description="Helical" evidence="2">
    <location>
        <begin position="63"/>
        <end position="84"/>
    </location>
</feature>
<feature type="transmembrane region" description="Helical" evidence="2">
    <location>
        <begin position="1729"/>
        <end position="1753"/>
    </location>
</feature>
<comment type="caution">
    <text evidence="4">The sequence shown here is derived from an EMBL/GenBank/DDBJ whole genome shotgun (WGS) entry which is preliminary data.</text>
</comment>